<reference evidence="3" key="1">
    <citation type="journal article" date="2014" name="Proc. Natl. Acad. Sci. U.S.A.">
        <title>Extensive sampling of basidiomycete genomes demonstrates inadequacy of the white-rot/brown-rot paradigm for wood decay fungi.</title>
        <authorList>
            <person name="Riley R."/>
            <person name="Salamov A.A."/>
            <person name="Brown D.W."/>
            <person name="Nagy L.G."/>
            <person name="Floudas D."/>
            <person name="Held B.W."/>
            <person name="Levasseur A."/>
            <person name="Lombard V."/>
            <person name="Morin E."/>
            <person name="Otillar R."/>
            <person name="Lindquist E.A."/>
            <person name="Sun H."/>
            <person name="LaButti K.M."/>
            <person name="Schmutz J."/>
            <person name="Jabbour D."/>
            <person name="Luo H."/>
            <person name="Baker S.E."/>
            <person name="Pisabarro A.G."/>
            <person name="Walton J.D."/>
            <person name="Blanchette R.A."/>
            <person name="Henrissat B."/>
            <person name="Martin F."/>
            <person name="Cullen D."/>
            <person name="Hibbett D.S."/>
            <person name="Grigoriev I.V."/>
        </authorList>
    </citation>
    <scope>NUCLEOTIDE SEQUENCE [LARGE SCALE GENOMIC DNA]</scope>
    <source>
        <strain evidence="3">CBS 339.88</strain>
    </source>
</reference>
<name>A0A067S2D7_GALM3</name>
<dbReference type="OrthoDB" id="3054497at2759"/>
<protein>
    <recommendedName>
        <fullName evidence="1">Reverse transcriptase Ty1/copia-type domain-containing protein</fullName>
    </recommendedName>
</protein>
<evidence type="ECO:0000313" key="2">
    <source>
        <dbReference type="EMBL" id="KDR64931.1"/>
    </source>
</evidence>
<feature type="domain" description="Reverse transcriptase Ty1/copia-type" evidence="1">
    <location>
        <begin position="3"/>
        <end position="91"/>
    </location>
</feature>
<organism evidence="2 3">
    <name type="scientific">Galerina marginata (strain CBS 339.88)</name>
    <dbReference type="NCBI Taxonomy" id="685588"/>
    <lineage>
        <taxon>Eukaryota</taxon>
        <taxon>Fungi</taxon>
        <taxon>Dikarya</taxon>
        <taxon>Basidiomycota</taxon>
        <taxon>Agaricomycotina</taxon>
        <taxon>Agaricomycetes</taxon>
        <taxon>Agaricomycetidae</taxon>
        <taxon>Agaricales</taxon>
        <taxon>Agaricineae</taxon>
        <taxon>Strophariaceae</taxon>
        <taxon>Galerina</taxon>
    </lineage>
</organism>
<dbReference type="Pfam" id="PF07727">
    <property type="entry name" value="RVT_2"/>
    <property type="match status" value="1"/>
</dbReference>
<dbReference type="STRING" id="685588.A0A067S2D7"/>
<feature type="non-terminal residue" evidence="2">
    <location>
        <position position="92"/>
    </location>
</feature>
<gene>
    <name evidence="2" type="ORF">GALMADRAFT_82511</name>
</gene>
<evidence type="ECO:0000313" key="3">
    <source>
        <dbReference type="Proteomes" id="UP000027222"/>
    </source>
</evidence>
<keyword evidence="3" id="KW-1185">Reference proteome</keyword>
<accession>A0A067S2D7</accession>
<evidence type="ECO:0000259" key="1">
    <source>
        <dbReference type="Pfam" id="PF07727"/>
    </source>
</evidence>
<dbReference type="InterPro" id="IPR013103">
    <property type="entry name" value="RVT_2"/>
</dbReference>
<proteinExistence type="predicted"/>
<dbReference type="Proteomes" id="UP000027222">
    <property type="component" value="Unassembled WGS sequence"/>
</dbReference>
<dbReference type="HOGENOM" id="CLU_001650_17_4_1"/>
<sequence>MAAAKGFSQIEGLDFDEIFSPVVRFESVRTILALAALENWKVESLDVVTAFLYGKLDEELYMEQPEGFTVPGQPHKVLRLLRAIYGLKQAAR</sequence>
<dbReference type="AlphaFoldDB" id="A0A067S2D7"/>
<dbReference type="EMBL" id="KL142651">
    <property type="protein sequence ID" value="KDR64931.1"/>
    <property type="molecule type" value="Genomic_DNA"/>
</dbReference>